<keyword evidence="8" id="KW-1185">Reference proteome</keyword>
<keyword evidence="3 5" id="KW-0408">Iron</keyword>
<protein>
    <submittedName>
        <fullName evidence="7">Cytochrome c, mono-and diheme variants</fullName>
    </submittedName>
</protein>
<keyword evidence="1 4" id="KW-0349">Heme</keyword>
<dbReference type="PROSITE" id="PS51007">
    <property type="entry name" value="CYTC"/>
    <property type="match status" value="2"/>
</dbReference>
<feature type="binding site" description="axial binding residue" evidence="5">
    <location>
        <position position="206"/>
    </location>
    <ligand>
        <name>heme c</name>
        <dbReference type="ChEBI" id="CHEBI:61717"/>
        <label>2</label>
    </ligand>
    <ligandPart>
        <name>Fe</name>
        <dbReference type="ChEBI" id="CHEBI:18248"/>
    </ligandPart>
</feature>
<dbReference type="InterPro" id="IPR036909">
    <property type="entry name" value="Cyt_c-like_dom_sf"/>
</dbReference>
<feature type="binding site" description="covalent" evidence="4">
    <location>
        <position position="59"/>
    </location>
    <ligand>
        <name>heme c</name>
        <dbReference type="ChEBI" id="CHEBI:61717"/>
        <label>1</label>
    </ligand>
</feature>
<evidence type="ECO:0000313" key="7">
    <source>
        <dbReference type="EMBL" id="SEQ97118.1"/>
    </source>
</evidence>
<sequence length="418" mass="45955">MKRCWLCRAGLLLLLLSAALWLYWPALYRPAIADSVLPMSPAQIERGAYLARAGNCIACHTQPGAPEYSGGRRIATPFGDVYSSNLTPDVDTGLGAWRAADFYRALHEGRSRDGRLLTPAFPYPNYTRITRADSDALLAYLRTLPPVRRAPRAAELRFPYNTSLALQLWRRLYFRPAEFAADAQRSASWNRGAYLVDGLGHCNACHARRDWLGGVRDSRAYAGGEIAGLDWEALPLTREPPLDDAQAGEWLALLSSGVSQRHAVSGPMAEVVFHSLQYLHREDLAAMIEYLRSLPGEAQTPKPDRINARLLQTLQQRGEQVYGEHCADCHGEQGEGKPSHYPALAGSRLLGSPSPANAIRIVLYGGYPPSTAANPMPYGMPPFRPQLRDEDVAAVLTYVRSAWGNQAGAVLPAQVAKR</sequence>
<dbReference type="Pfam" id="PF00034">
    <property type="entry name" value="Cytochrom_C"/>
    <property type="match status" value="2"/>
</dbReference>
<evidence type="ECO:0000256" key="5">
    <source>
        <dbReference type="PIRSR" id="PIRSR000018-51"/>
    </source>
</evidence>
<dbReference type="GO" id="GO:0016020">
    <property type="term" value="C:membrane"/>
    <property type="evidence" value="ECO:0007669"/>
    <property type="project" value="InterPro"/>
</dbReference>
<feature type="binding site" description="covalent" evidence="4">
    <location>
        <position position="205"/>
    </location>
    <ligand>
        <name>heme c</name>
        <dbReference type="ChEBI" id="CHEBI:61717"/>
        <label>2</label>
    </ligand>
</feature>
<dbReference type="InterPro" id="IPR009056">
    <property type="entry name" value="Cyt_c-like_dom"/>
</dbReference>
<dbReference type="GO" id="GO:0020037">
    <property type="term" value="F:heme binding"/>
    <property type="evidence" value="ECO:0007669"/>
    <property type="project" value="InterPro"/>
</dbReference>
<name>A0A1H9KDJ3_9GAMM</name>
<accession>A0A1H9KDJ3</accession>
<evidence type="ECO:0000256" key="1">
    <source>
        <dbReference type="ARBA" id="ARBA00022617"/>
    </source>
</evidence>
<dbReference type="AlphaFoldDB" id="A0A1H9KDJ3"/>
<dbReference type="GO" id="GO:0009055">
    <property type="term" value="F:electron transfer activity"/>
    <property type="evidence" value="ECO:0007669"/>
    <property type="project" value="InterPro"/>
</dbReference>
<feature type="binding site" description="axial binding residue" evidence="5">
    <location>
        <position position="60"/>
    </location>
    <ligand>
        <name>heme c</name>
        <dbReference type="ChEBI" id="CHEBI:61717"/>
        <label>1</label>
    </ligand>
    <ligandPart>
        <name>Fe</name>
        <dbReference type="ChEBI" id="CHEBI:18248"/>
    </ligandPart>
</feature>
<dbReference type="RefSeq" id="WP_093288519.1">
    <property type="nucleotide sequence ID" value="NZ_FOFS01000013.1"/>
</dbReference>
<proteinExistence type="predicted"/>
<feature type="domain" description="Cytochrome c" evidence="6">
    <location>
        <begin position="42"/>
        <end position="145"/>
    </location>
</feature>
<evidence type="ECO:0000256" key="3">
    <source>
        <dbReference type="ARBA" id="ARBA00023004"/>
    </source>
</evidence>
<dbReference type="Gene3D" id="1.10.760.10">
    <property type="entry name" value="Cytochrome c-like domain"/>
    <property type="match status" value="2"/>
</dbReference>
<dbReference type="InterPro" id="IPR051459">
    <property type="entry name" value="Cytochrome_c-type_DH"/>
</dbReference>
<dbReference type="OrthoDB" id="9811281at2"/>
<evidence type="ECO:0000256" key="4">
    <source>
        <dbReference type="PIRSR" id="PIRSR000018-50"/>
    </source>
</evidence>
<dbReference type="STRING" id="489703.SAMN04488038_11352"/>
<evidence type="ECO:0000256" key="2">
    <source>
        <dbReference type="ARBA" id="ARBA00022723"/>
    </source>
</evidence>
<feature type="binding site" description="covalent" evidence="4">
    <location>
        <position position="329"/>
    </location>
    <ligand>
        <name>heme c</name>
        <dbReference type="ChEBI" id="CHEBI:61717"/>
        <label>3</label>
    </ligand>
</feature>
<keyword evidence="2 5" id="KW-0479">Metal-binding</keyword>
<feature type="domain" description="Cytochrome c" evidence="6">
    <location>
        <begin position="313"/>
        <end position="403"/>
    </location>
</feature>
<evidence type="ECO:0000313" key="8">
    <source>
        <dbReference type="Proteomes" id="UP000199233"/>
    </source>
</evidence>
<dbReference type="SUPFAM" id="SSF46626">
    <property type="entry name" value="Cytochrome c"/>
    <property type="match status" value="3"/>
</dbReference>
<organism evidence="7 8">
    <name type="scientific">Solimonas aquatica</name>
    <dbReference type="NCBI Taxonomy" id="489703"/>
    <lineage>
        <taxon>Bacteria</taxon>
        <taxon>Pseudomonadati</taxon>
        <taxon>Pseudomonadota</taxon>
        <taxon>Gammaproteobacteria</taxon>
        <taxon>Nevskiales</taxon>
        <taxon>Nevskiaceae</taxon>
        <taxon>Solimonas</taxon>
    </lineage>
</organism>
<dbReference type="EMBL" id="FOFS01000013">
    <property type="protein sequence ID" value="SEQ97118.1"/>
    <property type="molecule type" value="Genomic_DNA"/>
</dbReference>
<dbReference type="PANTHER" id="PTHR35008:SF4">
    <property type="entry name" value="BLL4482 PROTEIN"/>
    <property type="match status" value="1"/>
</dbReference>
<feature type="binding site" description="axial binding residue" evidence="5">
    <location>
        <position position="330"/>
    </location>
    <ligand>
        <name>heme c</name>
        <dbReference type="ChEBI" id="CHEBI:61717"/>
        <label>3</label>
    </ligand>
    <ligandPart>
        <name>Fe</name>
        <dbReference type="ChEBI" id="CHEBI:18248"/>
    </ligandPart>
</feature>
<gene>
    <name evidence="7" type="ORF">SAMN04488038_11352</name>
</gene>
<feature type="binding site" description="covalent" evidence="4">
    <location>
        <position position="326"/>
    </location>
    <ligand>
        <name>heme c</name>
        <dbReference type="ChEBI" id="CHEBI:61717"/>
        <label>3</label>
    </ligand>
</feature>
<dbReference type="InterPro" id="IPR014353">
    <property type="entry name" value="Membr-bd_ADH_cyt_c"/>
</dbReference>
<dbReference type="PIRSF" id="PIRSF000018">
    <property type="entry name" value="Mb_ADH_cyt_c"/>
    <property type="match status" value="1"/>
</dbReference>
<dbReference type="Proteomes" id="UP000199233">
    <property type="component" value="Unassembled WGS sequence"/>
</dbReference>
<dbReference type="GO" id="GO:0016614">
    <property type="term" value="F:oxidoreductase activity, acting on CH-OH group of donors"/>
    <property type="evidence" value="ECO:0007669"/>
    <property type="project" value="InterPro"/>
</dbReference>
<dbReference type="GO" id="GO:0005506">
    <property type="term" value="F:iron ion binding"/>
    <property type="evidence" value="ECO:0007669"/>
    <property type="project" value="InterPro"/>
</dbReference>
<feature type="binding site" description="covalent" evidence="4">
    <location>
        <position position="56"/>
    </location>
    <ligand>
        <name>heme c</name>
        <dbReference type="ChEBI" id="CHEBI:61717"/>
        <label>1</label>
    </ligand>
</feature>
<reference evidence="8" key="1">
    <citation type="submission" date="2016-10" db="EMBL/GenBank/DDBJ databases">
        <authorList>
            <person name="Varghese N."/>
            <person name="Submissions S."/>
        </authorList>
    </citation>
    <scope>NUCLEOTIDE SEQUENCE [LARGE SCALE GENOMIC DNA]</scope>
    <source>
        <strain evidence="8">DSM 25927</strain>
    </source>
</reference>
<comment type="cofactor">
    <cofactor evidence="4">
        <name>heme c</name>
        <dbReference type="ChEBI" id="CHEBI:61717"/>
    </cofactor>
    <text evidence="4">Binds 3 heme c groups covalently per subunit.</text>
</comment>
<evidence type="ECO:0000259" key="6">
    <source>
        <dbReference type="PROSITE" id="PS51007"/>
    </source>
</evidence>
<dbReference type="PANTHER" id="PTHR35008">
    <property type="entry name" value="BLL4482 PROTEIN-RELATED"/>
    <property type="match status" value="1"/>
</dbReference>
<feature type="binding site" description="covalent" evidence="4">
    <location>
        <position position="202"/>
    </location>
    <ligand>
        <name>heme c</name>
        <dbReference type="ChEBI" id="CHEBI:61717"/>
        <label>2</label>
    </ligand>
</feature>